<evidence type="ECO:0000313" key="4">
    <source>
        <dbReference type="Proteomes" id="UP000578077"/>
    </source>
</evidence>
<keyword evidence="2" id="KW-0472">Membrane</keyword>
<comment type="caution">
    <text evidence="3">The sequence shown here is derived from an EMBL/GenBank/DDBJ whole genome shotgun (WGS) entry which is preliminary data.</text>
</comment>
<dbReference type="AlphaFoldDB" id="A0A841E924"/>
<keyword evidence="4" id="KW-1185">Reference proteome</keyword>
<keyword evidence="2" id="KW-1133">Transmembrane helix</keyword>
<dbReference type="Proteomes" id="UP000578077">
    <property type="component" value="Unassembled WGS sequence"/>
</dbReference>
<feature type="compositionally biased region" description="Basic and acidic residues" evidence="1">
    <location>
        <begin position="48"/>
        <end position="79"/>
    </location>
</feature>
<evidence type="ECO:0000313" key="3">
    <source>
        <dbReference type="EMBL" id="MBB5999452.1"/>
    </source>
</evidence>
<sequence length="126" mass="12717">MSAMSEDGSAAKVGKYILIVGLFVGVLVVAFALPSSGSSCGDWDEADIGDRLEGDRIEEGNDGRSYEYEPDDGEYRKTGPGEFEYVGCSDGSSHYSGSSSSSSSSGSSGSSGSGGLFRGGGPGSGK</sequence>
<feature type="region of interest" description="Disordered" evidence="1">
    <location>
        <begin position="34"/>
        <end position="126"/>
    </location>
</feature>
<dbReference type="RefSeq" id="WP_184636272.1">
    <property type="nucleotide sequence ID" value="NZ_BAABKT010000039.1"/>
</dbReference>
<dbReference type="EMBL" id="JACHLY010000001">
    <property type="protein sequence ID" value="MBB5999452.1"/>
    <property type="molecule type" value="Genomic_DNA"/>
</dbReference>
<name>A0A841E924_9ACTN</name>
<accession>A0A841E924</accession>
<feature type="compositionally biased region" description="Gly residues" evidence="1">
    <location>
        <begin position="109"/>
        <end position="126"/>
    </location>
</feature>
<proteinExistence type="predicted"/>
<feature type="transmembrane region" description="Helical" evidence="2">
    <location>
        <begin position="13"/>
        <end position="33"/>
    </location>
</feature>
<feature type="compositionally biased region" description="Low complexity" evidence="1">
    <location>
        <begin position="87"/>
        <end position="108"/>
    </location>
</feature>
<evidence type="ECO:0000256" key="2">
    <source>
        <dbReference type="SAM" id="Phobius"/>
    </source>
</evidence>
<organism evidence="3 4">
    <name type="scientific">Streptomonospora salina</name>
    <dbReference type="NCBI Taxonomy" id="104205"/>
    <lineage>
        <taxon>Bacteria</taxon>
        <taxon>Bacillati</taxon>
        <taxon>Actinomycetota</taxon>
        <taxon>Actinomycetes</taxon>
        <taxon>Streptosporangiales</taxon>
        <taxon>Nocardiopsidaceae</taxon>
        <taxon>Streptomonospora</taxon>
    </lineage>
</organism>
<gene>
    <name evidence="3" type="ORF">HNR25_003203</name>
</gene>
<evidence type="ECO:0000256" key="1">
    <source>
        <dbReference type="SAM" id="MobiDB-lite"/>
    </source>
</evidence>
<protein>
    <submittedName>
        <fullName evidence="3">Putative membrane protein YgcG</fullName>
    </submittedName>
</protein>
<keyword evidence="2" id="KW-0812">Transmembrane</keyword>
<reference evidence="3 4" key="1">
    <citation type="submission" date="2020-08" db="EMBL/GenBank/DDBJ databases">
        <title>Sequencing the genomes of 1000 actinobacteria strains.</title>
        <authorList>
            <person name="Klenk H.-P."/>
        </authorList>
    </citation>
    <scope>NUCLEOTIDE SEQUENCE [LARGE SCALE GENOMIC DNA]</scope>
    <source>
        <strain evidence="3 4">DSM 44593</strain>
    </source>
</reference>